<keyword evidence="3" id="KW-1185">Reference proteome</keyword>
<gene>
    <name evidence="2" type="ORF">BDQ12DRAFT_672611</name>
</gene>
<sequence length="424" mass="49850">MNTLTMLRSLFEDSPEYKRRMKTPFTPTKVSLADLHTAIPRDLYNKNTVKSLLYVLRDVTFAVLVYQLGWRIEPAAHNLVKDYRLFPFIASAIKWTLWICYWHWQGIILAGWWCMAHEAGHGNISSYSWINHLVGYSLHTFLMVPYYAWRSSHAAHHKATMSLERDENYIPRTRKDYRLPPQKTALVSDYHEIFEETPIYTLLRMLLMQALGWQFYLFTNALGNPRYPPRTNHFLPSSALFKPHERKGIVASNIGLAAMSFILYNWTRHVGIANFFKLYFIPYIFANHWIVMLTYLHHSDPTIAHYRNKQWTFLRGAISTVDRPLLGWVGRFFLHNISHDHIAHHLFSTIPFYNQPQVTDAIKKVLKDDYNYDSTNTFRALYRTFTQCCFIEDDGDIIFYKNKDGKCAREIASDILNDSTQEAI</sequence>
<evidence type="ECO:0000313" key="3">
    <source>
        <dbReference type="Proteomes" id="UP000308652"/>
    </source>
</evidence>
<proteinExistence type="predicted"/>
<dbReference type="AlphaFoldDB" id="A0A5C3MG50"/>
<dbReference type="Proteomes" id="UP000308652">
    <property type="component" value="Unassembled WGS sequence"/>
</dbReference>
<dbReference type="OrthoDB" id="1461976at2759"/>
<name>A0A5C3MG50_9AGAR</name>
<feature type="domain" description="Fatty acid desaturase" evidence="1">
    <location>
        <begin position="98"/>
        <end position="370"/>
    </location>
</feature>
<dbReference type="EMBL" id="ML213590">
    <property type="protein sequence ID" value="TFK44230.1"/>
    <property type="molecule type" value="Genomic_DNA"/>
</dbReference>
<dbReference type="STRING" id="68775.A0A5C3MG50"/>
<accession>A0A5C3MG50</accession>
<dbReference type="GO" id="GO:0016491">
    <property type="term" value="F:oxidoreductase activity"/>
    <property type="evidence" value="ECO:0007669"/>
    <property type="project" value="InterPro"/>
</dbReference>
<dbReference type="GO" id="GO:0006629">
    <property type="term" value="P:lipid metabolic process"/>
    <property type="evidence" value="ECO:0007669"/>
    <property type="project" value="InterPro"/>
</dbReference>
<dbReference type="PANTHER" id="PTHR32100">
    <property type="entry name" value="OMEGA-6 FATTY ACID DESATURASE, CHLOROPLASTIC"/>
    <property type="match status" value="1"/>
</dbReference>
<dbReference type="Pfam" id="PF00487">
    <property type="entry name" value="FA_desaturase"/>
    <property type="match status" value="1"/>
</dbReference>
<reference evidence="2 3" key="1">
    <citation type="journal article" date="2019" name="Nat. Ecol. Evol.">
        <title>Megaphylogeny resolves global patterns of mushroom evolution.</title>
        <authorList>
            <person name="Varga T."/>
            <person name="Krizsan K."/>
            <person name="Foldi C."/>
            <person name="Dima B."/>
            <person name="Sanchez-Garcia M."/>
            <person name="Sanchez-Ramirez S."/>
            <person name="Szollosi G.J."/>
            <person name="Szarkandi J.G."/>
            <person name="Papp V."/>
            <person name="Albert L."/>
            <person name="Andreopoulos W."/>
            <person name="Angelini C."/>
            <person name="Antonin V."/>
            <person name="Barry K.W."/>
            <person name="Bougher N.L."/>
            <person name="Buchanan P."/>
            <person name="Buyck B."/>
            <person name="Bense V."/>
            <person name="Catcheside P."/>
            <person name="Chovatia M."/>
            <person name="Cooper J."/>
            <person name="Damon W."/>
            <person name="Desjardin D."/>
            <person name="Finy P."/>
            <person name="Geml J."/>
            <person name="Haridas S."/>
            <person name="Hughes K."/>
            <person name="Justo A."/>
            <person name="Karasinski D."/>
            <person name="Kautmanova I."/>
            <person name="Kiss B."/>
            <person name="Kocsube S."/>
            <person name="Kotiranta H."/>
            <person name="LaButti K.M."/>
            <person name="Lechner B.E."/>
            <person name="Liimatainen K."/>
            <person name="Lipzen A."/>
            <person name="Lukacs Z."/>
            <person name="Mihaltcheva S."/>
            <person name="Morgado L.N."/>
            <person name="Niskanen T."/>
            <person name="Noordeloos M.E."/>
            <person name="Ohm R.A."/>
            <person name="Ortiz-Santana B."/>
            <person name="Ovrebo C."/>
            <person name="Racz N."/>
            <person name="Riley R."/>
            <person name="Savchenko A."/>
            <person name="Shiryaev A."/>
            <person name="Soop K."/>
            <person name="Spirin V."/>
            <person name="Szebenyi C."/>
            <person name="Tomsovsky M."/>
            <person name="Tulloss R.E."/>
            <person name="Uehling J."/>
            <person name="Grigoriev I.V."/>
            <person name="Vagvolgyi C."/>
            <person name="Papp T."/>
            <person name="Martin F.M."/>
            <person name="Miettinen O."/>
            <person name="Hibbett D.S."/>
            <person name="Nagy L.G."/>
        </authorList>
    </citation>
    <scope>NUCLEOTIDE SEQUENCE [LARGE SCALE GENOMIC DNA]</scope>
    <source>
        <strain evidence="2 3">CBS 166.37</strain>
    </source>
</reference>
<evidence type="ECO:0000259" key="1">
    <source>
        <dbReference type="Pfam" id="PF00487"/>
    </source>
</evidence>
<dbReference type="InterPro" id="IPR012171">
    <property type="entry name" value="Fatty_acid_desaturase"/>
</dbReference>
<protein>
    <submittedName>
        <fullName evidence="2">Delta-12 fatty acid desaturase</fullName>
    </submittedName>
</protein>
<dbReference type="InterPro" id="IPR005804">
    <property type="entry name" value="FA_desaturase_dom"/>
</dbReference>
<organism evidence="2 3">
    <name type="scientific">Crucibulum laeve</name>
    <dbReference type="NCBI Taxonomy" id="68775"/>
    <lineage>
        <taxon>Eukaryota</taxon>
        <taxon>Fungi</taxon>
        <taxon>Dikarya</taxon>
        <taxon>Basidiomycota</taxon>
        <taxon>Agaricomycotina</taxon>
        <taxon>Agaricomycetes</taxon>
        <taxon>Agaricomycetidae</taxon>
        <taxon>Agaricales</taxon>
        <taxon>Agaricineae</taxon>
        <taxon>Nidulariaceae</taxon>
        <taxon>Crucibulum</taxon>
    </lineage>
</organism>
<dbReference type="CDD" id="cd03507">
    <property type="entry name" value="Delta12-FADS-like"/>
    <property type="match status" value="1"/>
</dbReference>
<evidence type="ECO:0000313" key="2">
    <source>
        <dbReference type="EMBL" id="TFK44230.1"/>
    </source>
</evidence>